<keyword evidence="5 6" id="KW-0449">Lipoprotein</keyword>
<keyword evidence="3" id="KW-0472">Membrane</keyword>
<accession>A0A0G4QA06</accession>
<evidence type="ECO:0000256" key="2">
    <source>
        <dbReference type="ARBA" id="ARBA00022729"/>
    </source>
</evidence>
<name>A0A0G4QA06_9GAMM</name>
<dbReference type="InterPro" id="IPR004872">
    <property type="entry name" value="Lipoprotein_NlpA"/>
</dbReference>
<dbReference type="PIRSF" id="PIRSF002854">
    <property type="entry name" value="MetQ"/>
    <property type="match status" value="1"/>
</dbReference>
<dbReference type="AlphaFoldDB" id="A0A0G4QA06"/>
<evidence type="ECO:0000256" key="3">
    <source>
        <dbReference type="ARBA" id="ARBA00023136"/>
    </source>
</evidence>
<dbReference type="Gene3D" id="3.40.190.10">
    <property type="entry name" value="Periplasmic binding protein-like II"/>
    <property type="match status" value="2"/>
</dbReference>
<evidence type="ECO:0000256" key="6">
    <source>
        <dbReference type="PIRNR" id="PIRNR002854"/>
    </source>
</evidence>
<proteinExistence type="inferred from homology"/>
<keyword evidence="2" id="KW-0732">Signal</keyword>
<dbReference type="NCBIfam" id="TIGR00363">
    <property type="entry name" value="MetQ/NlpA family lipoprotein"/>
    <property type="match status" value="1"/>
</dbReference>
<dbReference type="CDD" id="cd13598">
    <property type="entry name" value="PBP2_lipoprotein_IlpA_like"/>
    <property type="match status" value="1"/>
</dbReference>
<comment type="similarity">
    <text evidence="6">Belongs to the nlpA lipoprotein family.</text>
</comment>
<evidence type="ECO:0000313" key="9">
    <source>
        <dbReference type="Proteomes" id="UP000183920"/>
    </source>
</evidence>
<reference evidence="9" key="1">
    <citation type="submission" date="2015-06" db="EMBL/GenBank/DDBJ databases">
        <authorList>
            <person name="Urmite Genomes"/>
        </authorList>
    </citation>
    <scope>NUCLEOTIDE SEQUENCE [LARGE SCALE GENOMIC DNA]</scope>
    <source>
        <strain evidence="9">CSUR P1867</strain>
    </source>
</reference>
<dbReference type="EMBL" id="CVRY01000004">
    <property type="protein sequence ID" value="CRL62424.1"/>
    <property type="molecule type" value="Genomic_DNA"/>
</dbReference>
<dbReference type="GO" id="GO:0005886">
    <property type="term" value="C:plasma membrane"/>
    <property type="evidence" value="ECO:0007669"/>
    <property type="project" value="UniProtKB-SubCell"/>
</dbReference>
<evidence type="ECO:0000256" key="7">
    <source>
        <dbReference type="PIRSR" id="PIRSR002854-1"/>
    </source>
</evidence>
<dbReference type="RefSeq" id="WP_072063879.1">
    <property type="nucleotide sequence ID" value="NZ_CVRY01000004.1"/>
</dbReference>
<gene>
    <name evidence="8" type="primary">nlpA</name>
    <name evidence="8" type="ORF">BN1804_01945</name>
</gene>
<protein>
    <recommendedName>
        <fullName evidence="6">Lipoprotein</fullName>
    </recommendedName>
</protein>
<sequence length="271" mass="29563">MPLHFSGRIFSALLLAGALLTGCDNSDKNNYSIKVGVINGAEQDVAEIAKKVAKEQYGLEVELVSFSGSLLPNDPTANKELDANVFQHRPFLAQDNQSRGYNLVAVGNTFVFPMAGYLTKNKHPSELKTGDTIAVPNDPTNLGRALLLLDKEKLLTLKPNNGLLPTAIDIIDNPLKLKIMELEGAQLPRVLNDPKVTVAIISTTYIQQINLSPTKDSIFIEDKNSPYTNIIVTREDNKDADNVRDFIKAYQSPEVAAAAETIFNGGAIQGW</sequence>
<dbReference type="SUPFAM" id="SSF53850">
    <property type="entry name" value="Periplasmic binding protein-like II"/>
    <property type="match status" value="1"/>
</dbReference>
<feature type="lipid moiety-binding region" description="S-diacylglycerol cysteine" evidence="7">
    <location>
        <position position="23"/>
    </location>
</feature>
<dbReference type="PANTHER" id="PTHR30429">
    <property type="entry name" value="D-METHIONINE-BINDING LIPOPROTEIN METQ"/>
    <property type="match status" value="1"/>
</dbReference>
<keyword evidence="4" id="KW-0564">Palmitate</keyword>
<organism evidence="8 9">
    <name type="scientific">Proteus penneri</name>
    <dbReference type="NCBI Taxonomy" id="102862"/>
    <lineage>
        <taxon>Bacteria</taxon>
        <taxon>Pseudomonadati</taxon>
        <taxon>Pseudomonadota</taxon>
        <taxon>Gammaproteobacteria</taxon>
        <taxon>Enterobacterales</taxon>
        <taxon>Morganellaceae</taxon>
        <taxon>Proteus</taxon>
    </lineage>
</organism>
<dbReference type="Proteomes" id="UP000183920">
    <property type="component" value="Unassembled WGS sequence"/>
</dbReference>
<evidence type="ECO:0000256" key="1">
    <source>
        <dbReference type="ARBA" id="ARBA00004193"/>
    </source>
</evidence>
<comment type="subcellular location">
    <subcellularLocation>
        <location evidence="1">Cell membrane</location>
        <topology evidence="1">Lipid-anchor</topology>
    </subcellularLocation>
</comment>
<dbReference type="Pfam" id="PF03180">
    <property type="entry name" value="Lipoprotein_9"/>
    <property type="match status" value="1"/>
</dbReference>
<evidence type="ECO:0000256" key="5">
    <source>
        <dbReference type="ARBA" id="ARBA00023288"/>
    </source>
</evidence>
<evidence type="ECO:0000256" key="4">
    <source>
        <dbReference type="ARBA" id="ARBA00023139"/>
    </source>
</evidence>
<evidence type="ECO:0000313" key="8">
    <source>
        <dbReference type="EMBL" id="CRL62424.1"/>
    </source>
</evidence>
<dbReference type="PANTHER" id="PTHR30429:SF1">
    <property type="entry name" value="D-METHIONINE-BINDING LIPOPROTEIN METQ-RELATED"/>
    <property type="match status" value="1"/>
</dbReference>